<gene>
    <name evidence="2" type="ORF">LHJ74_29505</name>
</gene>
<reference evidence="2 3" key="1">
    <citation type="submission" date="2021-10" db="EMBL/GenBank/DDBJ databases">
        <title>Streptomyces gossypii sp. nov., isolated from soil collected from cotton field.</title>
        <authorList>
            <person name="Ge X."/>
            <person name="Chen X."/>
            <person name="Liu W."/>
        </authorList>
    </citation>
    <scope>NUCLEOTIDE SEQUENCE [LARGE SCALE GENOMIC DNA]</scope>
    <source>
        <strain evidence="2 3">N2-109</strain>
    </source>
</reference>
<dbReference type="SUPFAM" id="SSF109854">
    <property type="entry name" value="DinB/YfiT-like putative metalloenzymes"/>
    <property type="match status" value="1"/>
</dbReference>
<dbReference type="NCBIfam" id="TIGR03086">
    <property type="entry name" value="TIGR03086 family metal-binding protein"/>
    <property type="match status" value="1"/>
</dbReference>
<feature type="domain" description="Mycothiol-dependent maleylpyruvate isomerase metal-binding" evidence="1">
    <location>
        <begin position="9"/>
        <end position="126"/>
    </location>
</feature>
<proteinExistence type="predicted"/>
<dbReference type="NCBIfam" id="TIGR03083">
    <property type="entry name" value="maleylpyruvate isomerase family mycothiol-dependent enzyme"/>
    <property type="match status" value="1"/>
</dbReference>
<comment type="caution">
    <text evidence="2">The sequence shown here is derived from an EMBL/GenBank/DDBJ whole genome shotgun (WGS) entry which is preliminary data.</text>
</comment>
<accession>A0ABT2K1F5</accession>
<dbReference type="Pfam" id="PF11716">
    <property type="entry name" value="MDMPI_N"/>
    <property type="match status" value="1"/>
</dbReference>
<dbReference type="Gene3D" id="1.20.120.450">
    <property type="entry name" value="dinb family like domain"/>
    <property type="match status" value="1"/>
</dbReference>
<keyword evidence="3" id="KW-1185">Reference proteome</keyword>
<sequence>MTDKISELLDAAAARTVPVVHKIGDAQLRAATPCADYQVKDLLNHLFLVMVNFRALAAKEESDFSTTPDRLSGDWRADFAADAARLVEAWGAPGAEEGETGAMRMPARTVGGLVLLDLTVHGWDLARATGQDFTPDGRAVAWLTPLVAKQAPIARQMGMFGEPVPVGEGATDFEKLLAETGRDPG</sequence>
<dbReference type="Proteomes" id="UP001156389">
    <property type="component" value="Unassembled WGS sequence"/>
</dbReference>
<evidence type="ECO:0000313" key="2">
    <source>
        <dbReference type="EMBL" id="MCT2593997.1"/>
    </source>
</evidence>
<dbReference type="InterPro" id="IPR017520">
    <property type="entry name" value="CHP03086"/>
</dbReference>
<dbReference type="RefSeq" id="WP_260221298.1">
    <property type="nucleotide sequence ID" value="NZ_JAJAGO010000017.1"/>
</dbReference>
<dbReference type="InterPro" id="IPR024344">
    <property type="entry name" value="MDMPI_metal-binding"/>
</dbReference>
<dbReference type="InterPro" id="IPR017517">
    <property type="entry name" value="Maleyloyr_isom"/>
</dbReference>
<organism evidence="2 3">
    <name type="scientific">Streptomyces gossypii</name>
    <dbReference type="NCBI Taxonomy" id="2883101"/>
    <lineage>
        <taxon>Bacteria</taxon>
        <taxon>Bacillati</taxon>
        <taxon>Actinomycetota</taxon>
        <taxon>Actinomycetes</taxon>
        <taxon>Kitasatosporales</taxon>
        <taxon>Streptomycetaceae</taxon>
        <taxon>Streptomyces</taxon>
    </lineage>
</organism>
<dbReference type="EMBL" id="JAJAGO010000017">
    <property type="protein sequence ID" value="MCT2593997.1"/>
    <property type="molecule type" value="Genomic_DNA"/>
</dbReference>
<evidence type="ECO:0000259" key="1">
    <source>
        <dbReference type="Pfam" id="PF11716"/>
    </source>
</evidence>
<name>A0ABT2K1F5_9ACTN</name>
<dbReference type="InterPro" id="IPR034660">
    <property type="entry name" value="DinB/YfiT-like"/>
</dbReference>
<protein>
    <submittedName>
        <fullName evidence="2">TIGR03086 family protein</fullName>
    </submittedName>
</protein>
<evidence type="ECO:0000313" key="3">
    <source>
        <dbReference type="Proteomes" id="UP001156389"/>
    </source>
</evidence>